<organism evidence="9 10">
    <name type="scientific">Haloglomus irregulare</name>
    <dbReference type="NCBI Taxonomy" id="2234134"/>
    <lineage>
        <taxon>Archaea</taxon>
        <taxon>Methanobacteriati</taxon>
        <taxon>Methanobacteriota</taxon>
        <taxon>Stenosarchaea group</taxon>
        <taxon>Halobacteria</taxon>
        <taxon>Halobacteriales</taxon>
        <taxon>Natronomonadaceae</taxon>
        <taxon>Haloglomus</taxon>
    </lineage>
</organism>
<evidence type="ECO:0000256" key="5">
    <source>
        <dbReference type="ARBA" id="ARBA00022989"/>
    </source>
</evidence>
<evidence type="ECO:0000313" key="10">
    <source>
        <dbReference type="Proteomes" id="UP000319894"/>
    </source>
</evidence>
<dbReference type="InterPro" id="IPR010290">
    <property type="entry name" value="TM_effector"/>
</dbReference>
<evidence type="ECO:0000256" key="2">
    <source>
        <dbReference type="ARBA" id="ARBA00022448"/>
    </source>
</evidence>
<feature type="transmembrane region" description="Helical" evidence="8">
    <location>
        <begin position="332"/>
        <end position="353"/>
    </location>
</feature>
<gene>
    <name evidence="9" type="ORF">DP107_15750</name>
</gene>
<keyword evidence="10" id="KW-1185">Reference proteome</keyword>
<reference evidence="9 10" key="1">
    <citation type="submission" date="2018-06" db="EMBL/GenBank/DDBJ databases">
        <title>Natronomonas sp. F16-60 a new haloarchaeon isolated from a solar saltern of Isla Cristina, Huelva, Spain.</title>
        <authorList>
            <person name="Duran-Viseras A."/>
            <person name="Sanchez-Porro C."/>
            <person name="Ventosa A."/>
        </authorList>
    </citation>
    <scope>NUCLEOTIDE SEQUENCE [LARGE SCALE GENOMIC DNA]</scope>
    <source>
        <strain evidence="9 10">F16-60</strain>
    </source>
</reference>
<evidence type="ECO:0000256" key="1">
    <source>
        <dbReference type="ARBA" id="ARBA00004651"/>
    </source>
</evidence>
<evidence type="ECO:0000256" key="3">
    <source>
        <dbReference type="ARBA" id="ARBA00022475"/>
    </source>
</evidence>
<keyword evidence="6 8" id="KW-0472">Membrane</keyword>
<evidence type="ECO:0000313" key="9">
    <source>
        <dbReference type="EMBL" id="TSD09365.1"/>
    </source>
</evidence>
<dbReference type="CDD" id="cd06173">
    <property type="entry name" value="MFS_MefA_like"/>
    <property type="match status" value="1"/>
</dbReference>
<keyword evidence="4 8" id="KW-0812">Transmembrane</keyword>
<evidence type="ECO:0000256" key="4">
    <source>
        <dbReference type="ARBA" id="ARBA00022692"/>
    </source>
</evidence>
<dbReference type="OrthoDB" id="313372at2157"/>
<feature type="transmembrane region" description="Helical" evidence="8">
    <location>
        <begin position="118"/>
        <end position="138"/>
    </location>
</feature>
<comment type="subcellular location">
    <subcellularLocation>
        <location evidence="1">Cell membrane</location>
        <topology evidence="1">Multi-pass membrane protein</topology>
    </subcellularLocation>
</comment>
<feature type="transmembrane region" description="Helical" evidence="8">
    <location>
        <begin position="280"/>
        <end position="299"/>
    </location>
</feature>
<protein>
    <submittedName>
        <fullName evidence="9">MFS transporter</fullName>
    </submittedName>
</protein>
<evidence type="ECO:0000256" key="8">
    <source>
        <dbReference type="SAM" id="Phobius"/>
    </source>
</evidence>
<feature type="transmembrane region" description="Helical" evidence="8">
    <location>
        <begin position="159"/>
        <end position="183"/>
    </location>
</feature>
<feature type="region of interest" description="Disordered" evidence="7">
    <location>
        <begin position="1"/>
        <end position="20"/>
    </location>
</feature>
<dbReference type="Pfam" id="PF05977">
    <property type="entry name" value="MFS_3"/>
    <property type="match status" value="1"/>
</dbReference>
<evidence type="ECO:0000256" key="7">
    <source>
        <dbReference type="SAM" id="MobiDB-lite"/>
    </source>
</evidence>
<dbReference type="Gene3D" id="1.20.1250.20">
    <property type="entry name" value="MFS general substrate transporter like domains"/>
    <property type="match status" value="1"/>
</dbReference>
<dbReference type="GO" id="GO:0005886">
    <property type="term" value="C:plasma membrane"/>
    <property type="evidence" value="ECO:0007669"/>
    <property type="project" value="UniProtKB-SubCell"/>
</dbReference>
<feature type="transmembrane region" description="Helical" evidence="8">
    <location>
        <begin position="306"/>
        <end position="326"/>
    </location>
</feature>
<accession>A0A554MW57</accession>
<keyword evidence="5 8" id="KW-1133">Transmembrane helix</keyword>
<dbReference type="EMBL" id="QMDX01000013">
    <property type="protein sequence ID" value="TSD09365.1"/>
    <property type="molecule type" value="Genomic_DNA"/>
</dbReference>
<keyword evidence="2" id="KW-0813">Transport</keyword>
<dbReference type="Proteomes" id="UP000319894">
    <property type="component" value="Unassembled WGS sequence"/>
</dbReference>
<feature type="transmembrane region" description="Helical" evidence="8">
    <location>
        <begin position="94"/>
        <end position="112"/>
    </location>
</feature>
<feature type="transmembrane region" description="Helical" evidence="8">
    <location>
        <begin position="397"/>
        <end position="416"/>
    </location>
</feature>
<feature type="transmembrane region" description="Helical" evidence="8">
    <location>
        <begin position="189"/>
        <end position="210"/>
    </location>
</feature>
<sequence length="446" mass="44967">MTTADGVETADPSDGTGGAAAPSLWRNRGFRRFFAGQFVTNAGDSLYSVALLWLVFDLSGSTTITGVASALLLLPWLLQALAGPVVDRLPLRPVLVGSQVVQGVVVLVLPLAAATGRLSVALLLTVVPVLALATLPMAPMQATLLPRLVDETRLSRANSALAAVTLGLDMVFDALGGAFVAVFGATTLFLLDSATFAVAGLLFAGVAIPASGDAEDPAGRSAADGSVLGSYVADLRDGVEVLRGTVFVELVFLTAVANLATGVTLAVLPAFGDGLGGPAVYGLLLGALGVGRLVGSLVAPALERVAYGRLLLVGHSVGACCWVAAAYAPSPWLAVVLFGLAWVPAGASGVLTATLNQTVLPADRLGRVSSLKGTASGATLPLGSLAGGLVAELLGTTATMGLAAFGFGFTGCYVLLRPRLRRLPAVSDADPAAFDVTVPADGDDRA</sequence>
<dbReference type="SUPFAM" id="SSF103473">
    <property type="entry name" value="MFS general substrate transporter"/>
    <property type="match status" value="1"/>
</dbReference>
<feature type="transmembrane region" description="Helical" evidence="8">
    <location>
        <begin position="246"/>
        <end position="268"/>
    </location>
</feature>
<dbReference type="RefSeq" id="WP_144263101.1">
    <property type="nucleotide sequence ID" value="NZ_QMDX01000013.1"/>
</dbReference>
<dbReference type="AlphaFoldDB" id="A0A554MW57"/>
<name>A0A554MW57_9EURY</name>
<comment type="caution">
    <text evidence="9">The sequence shown here is derived from an EMBL/GenBank/DDBJ whole genome shotgun (WGS) entry which is preliminary data.</text>
</comment>
<evidence type="ECO:0000256" key="6">
    <source>
        <dbReference type="ARBA" id="ARBA00023136"/>
    </source>
</evidence>
<dbReference type="InterPro" id="IPR036259">
    <property type="entry name" value="MFS_trans_sf"/>
</dbReference>
<dbReference type="InParanoid" id="A0A554MW57"/>
<dbReference type="PANTHER" id="PTHR23513:SF6">
    <property type="entry name" value="MAJOR FACILITATOR SUPERFAMILY ASSOCIATED DOMAIN-CONTAINING PROTEIN"/>
    <property type="match status" value="1"/>
</dbReference>
<proteinExistence type="predicted"/>
<keyword evidence="3" id="KW-1003">Cell membrane</keyword>
<dbReference type="PANTHER" id="PTHR23513">
    <property type="entry name" value="INTEGRAL MEMBRANE EFFLUX PROTEIN-RELATED"/>
    <property type="match status" value="1"/>
</dbReference>
<feature type="transmembrane region" description="Helical" evidence="8">
    <location>
        <begin position="62"/>
        <end position="82"/>
    </location>
</feature>